<keyword evidence="2" id="KW-0456">Lyase</keyword>
<dbReference type="GO" id="GO:0016829">
    <property type="term" value="F:lyase activity"/>
    <property type="evidence" value="ECO:0007669"/>
    <property type="project" value="UniProtKB-KW"/>
</dbReference>
<reference evidence="5 6" key="1">
    <citation type="submission" date="2018-09" db="EMBL/GenBank/DDBJ databases">
        <title>Paenibacillus SK2017-BO5.</title>
        <authorList>
            <person name="Piskunova J.V."/>
            <person name="Dubiley S.A."/>
            <person name="Severinov K.V."/>
        </authorList>
    </citation>
    <scope>NUCLEOTIDE SEQUENCE [LARGE SCALE GENOMIC DNA]</scope>
    <source>
        <strain evidence="5 6">BO5</strain>
    </source>
</reference>
<organism evidence="5 6">
    <name type="scientific">Paenibacillus thiaminolyticus</name>
    <name type="common">Bacillus thiaminolyticus</name>
    <dbReference type="NCBI Taxonomy" id="49283"/>
    <lineage>
        <taxon>Bacteria</taxon>
        <taxon>Bacillati</taxon>
        <taxon>Bacillota</taxon>
        <taxon>Bacilli</taxon>
        <taxon>Bacillales</taxon>
        <taxon>Paenibacillaceae</taxon>
        <taxon>Paenibacillus</taxon>
    </lineage>
</organism>
<evidence type="ECO:0000313" key="5">
    <source>
        <dbReference type="EMBL" id="RJG23954.1"/>
    </source>
</evidence>
<gene>
    <name evidence="5" type="ORF">DQX05_10945</name>
</gene>
<evidence type="ECO:0000313" key="6">
    <source>
        <dbReference type="Proteomes" id="UP000266177"/>
    </source>
</evidence>
<dbReference type="InterPro" id="IPR048332">
    <property type="entry name" value="GD_AH_C"/>
</dbReference>
<dbReference type="AlphaFoldDB" id="A0A3A3GI91"/>
<dbReference type="PANTHER" id="PTHR30536">
    <property type="entry name" value="ALTRONATE/GALACTARATE DEHYDRATASE"/>
    <property type="match status" value="1"/>
</dbReference>
<feature type="domain" description="D-galactarate/Altronate dehydratase C-terminal" evidence="4">
    <location>
        <begin position="144"/>
        <end position="384"/>
    </location>
</feature>
<protein>
    <submittedName>
        <fullName evidence="5">Altronate dehydratase</fullName>
    </submittedName>
</protein>
<name>A0A3A3GI91_PANTH</name>
<dbReference type="RefSeq" id="WP_119793479.1">
    <property type="nucleotide sequence ID" value="NZ_QYZD01000008.1"/>
</dbReference>
<dbReference type="Pfam" id="PF20629">
    <property type="entry name" value="GD_AH_C"/>
    <property type="match status" value="1"/>
</dbReference>
<dbReference type="InterPro" id="IPR007392">
    <property type="entry name" value="GD_AH_second"/>
</dbReference>
<sequence length="387" mass="40556">MSMTFQGYRRPNGEVGIRNHLLIIPTVICANQVCNRIQQLVPNTVAIPHQHGCSQIGADKERTFDVLAGTGKNPNVGGVLIVSLGCEVVDPMQLGEEIRKTGKPVEVFDIQSVGGSVKAIQHGVELAGKMRALLDAMEKVDIPLSELKVGVKCGGSDATSGLASNPALGVAADALIGEGGTIVIGETTEIIGAEHVLAGRCRKPEVADNLYHIVDRFEKEVERMGADMRGGNPSPGNIAGGLSTIEEKSLGCISKCGTAPIEGIVEYAEQVPKGGLYFMDSPGNDIECVSGMAAGGVHLVCFTTGRGTPTGSAVIPVVKITGNRLCAERMADNMDVDVSGLLEGEHSLQEAGERIWDEIRAVSSGKLTTAEVLGHAEFSINRIGPSL</sequence>
<feature type="domain" description="D-galactarate/Altronate dehydratase second" evidence="3">
    <location>
        <begin position="7"/>
        <end position="131"/>
    </location>
</feature>
<dbReference type="Proteomes" id="UP000266177">
    <property type="component" value="Unassembled WGS sequence"/>
</dbReference>
<dbReference type="PANTHER" id="PTHR30536:SF5">
    <property type="entry name" value="ALTRONATE DEHYDRATASE"/>
    <property type="match status" value="1"/>
</dbReference>
<evidence type="ECO:0000256" key="1">
    <source>
        <dbReference type="ARBA" id="ARBA00010986"/>
    </source>
</evidence>
<comment type="caution">
    <text evidence="5">The sequence shown here is derived from an EMBL/GenBank/DDBJ whole genome shotgun (WGS) entry which is preliminary data.</text>
</comment>
<dbReference type="EMBL" id="QYZD01000008">
    <property type="protein sequence ID" value="RJG23954.1"/>
    <property type="molecule type" value="Genomic_DNA"/>
</dbReference>
<evidence type="ECO:0000259" key="3">
    <source>
        <dbReference type="Pfam" id="PF04295"/>
    </source>
</evidence>
<evidence type="ECO:0000256" key="2">
    <source>
        <dbReference type="ARBA" id="ARBA00023239"/>
    </source>
</evidence>
<comment type="similarity">
    <text evidence="1">Belongs to the UxaA family.</text>
</comment>
<evidence type="ECO:0000259" key="4">
    <source>
        <dbReference type="Pfam" id="PF20629"/>
    </source>
</evidence>
<dbReference type="GO" id="GO:0019698">
    <property type="term" value="P:D-galacturonate catabolic process"/>
    <property type="evidence" value="ECO:0007669"/>
    <property type="project" value="TreeGrafter"/>
</dbReference>
<dbReference type="Pfam" id="PF04295">
    <property type="entry name" value="GD_AH_second"/>
    <property type="match status" value="1"/>
</dbReference>
<proteinExistence type="inferred from homology"/>
<dbReference type="OrthoDB" id="9804574at2"/>
<dbReference type="InterPro" id="IPR052172">
    <property type="entry name" value="UxaA_altronate/galactarate_dh"/>
</dbReference>
<accession>A0A3A3GI91</accession>